<dbReference type="Gene3D" id="1.10.8.720">
    <property type="entry name" value="Region D6 of dynein motor"/>
    <property type="match status" value="1"/>
</dbReference>
<dbReference type="Pfam" id="PF08385">
    <property type="entry name" value="DHC_N1"/>
    <property type="match status" value="1"/>
</dbReference>
<feature type="domain" description="AAA+ ATPase" evidence="18">
    <location>
        <begin position="2456"/>
        <end position="2609"/>
    </location>
</feature>
<name>A0A0L0NN35_CANAR</name>
<reference evidence="20" key="1">
    <citation type="journal article" date="2015" name="BMC Genomics">
        <title>Draft genome of a commonly misdiagnosed multidrug resistant pathogen Candida auris.</title>
        <authorList>
            <person name="Chatterjee S."/>
            <person name="Alampalli S.V."/>
            <person name="Nageshan R.K."/>
            <person name="Chettiar S.T."/>
            <person name="Joshi S."/>
            <person name="Tatu U.S."/>
        </authorList>
    </citation>
    <scope>NUCLEOTIDE SEQUENCE [LARGE SCALE GENOMIC DNA]</scope>
    <source>
        <strain evidence="20">6684</strain>
    </source>
</reference>
<dbReference type="GO" id="GO:0000070">
    <property type="term" value="P:mitotic sister chromatid segregation"/>
    <property type="evidence" value="ECO:0007669"/>
    <property type="project" value="UniProtKB-ARBA"/>
</dbReference>
<dbReference type="EMBL" id="LGST01000070">
    <property type="protein sequence ID" value="KND95527.1"/>
    <property type="molecule type" value="Genomic_DNA"/>
</dbReference>
<dbReference type="InterPro" id="IPR035706">
    <property type="entry name" value="AAA_9"/>
</dbReference>
<comment type="function">
    <text evidence="16">Cytoplasmic dynein acts as a motor for the intracellular retrograde motility of vesicles and organelles along microtubules. Dynein has ATPase activity; the force-producing power stroke is thought to occur on release of ADP. Required to maintain uniform nuclear distribution in hyphae. May play an important role in the proper orientation of the mitotic spindle into the budding daughter cell yeast. Probably required for normal progression of the cell cycle.</text>
</comment>
<keyword evidence="13" id="KW-0505">Motor protein</keyword>
<comment type="subcellular location">
    <subcellularLocation>
        <location evidence="1">Cytoplasm</location>
        <location evidence="1">Cytoskeleton</location>
    </subcellularLocation>
</comment>
<dbReference type="GO" id="GO:0008569">
    <property type="term" value="F:minus-end-directed microtubule motor activity"/>
    <property type="evidence" value="ECO:0007669"/>
    <property type="project" value="InterPro"/>
</dbReference>
<dbReference type="InterPro" id="IPR026983">
    <property type="entry name" value="DHC"/>
</dbReference>
<dbReference type="VEuPathDB" id="FungiDB:B9J08_000092"/>
<dbReference type="Pfam" id="PF12781">
    <property type="entry name" value="AAA_9"/>
    <property type="match status" value="1"/>
</dbReference>
<evidence type="ECO:0000256" key="7">
    <source>
        <dbReference type="ARBA" id="ARBA00022701"/>
    </source>
</evidence>
<keyword evidence="5" id="KW-0415">Karyogamy</keyword>
<dbReference type="Gene3D" id="3.20.180.20">
    <property type="entry name" value="Dynein heavy chain, N-terminal domain 2"/>
    <property type="match status" value="1"/>
</dbReference>
<dbReference type="GO" id="GO:0030473">
    <property type="term" value="P:nuclear migration along microtubule"/>
    <property type="evidence" value="ECO:0007669"/>
    <property type="project" value="UniProtKB-ARBA"/>
</dbReference>
<dbReference type="InterPro" id="IPR004273">
    <property type="entry name" value="Dynein_heavy_D6_P-loop"/>
</dbReference>
<feature type="coiled-coil region" evidence="17">
    <location>
        <begin position="423"/>
        <end position="450"/>
    </location>
</feature>
<dbReference type="Gene3D" id="1.10.8.710">
    <property type="match status" value="1"/>
</dbReference>
<dbReference type="InterPro" id="IPR042222">
    <property type="entry name" value="Dynein_2_N"/>
</dbReference>
<dbReference type="GO" id="GO:0051959">
    <property type="term" value="F:dynein light intermediate chain binding"/>
    <property type="evidence" value="ECO:0007669"/>
    <property type="project" value="InterPro"/>
</dbReference>
<dbReference type="PANTHER" id="PTHR45703:SF36">
    <property type="entry name" value="DYNEIN HEAVY CHAIN, CYTOPLASMIC"/>
    <property type="match status" value="1"/>
</dbReference>
<evidence type="ECO:0000256" key="11">
    <source>
        <dbReference type="ARBA" id="ARBA00023017"/>
    </source>
</evidence>
<dbReference type="InterPro" id="IPR013594">
    <property type="entry name" value="Dynein_heavy_tail"/>
</dbReference>
<dbReference type="Pfam" id="PF22597">
    <property type="entry name" value="DYN_lid"/>
    <property type="match status" value="1"/>
</dbReference>
<dbReference type="GO" id="GO:0000235">
    <property type="term" value="C:astral microtubule"/>
    <property type="evidence" value="ECO:0007669"/>
    <property type="project" value="UniProtKB-ARBA"/>
</dbReference>
<keyword evidence="10" id="KW-0067">ATP-binding</keyword>
<dbReference type="InterPro" id="IPR024743">
    <property type="entry name" value="Dynein_HC_stalk"/>
</dbReference>
<dbReference type="Gene3D" id="1.20.140.100">
    <property type="entry name" value="Dynein heavy chain, N-terminal domain 2"/>
    <property type="match status" value="1"/>
</dbReference>
<comment type="caution">
    <text evidence="19">The sequence shown here is derived from an EMBL/GenBank/DDBJ whole genome shotgun (WGS) entry which is preliminary data.</text>
</comment>
<dbReference type="GO" id="GO:0005816">
    <property type="term" value="C:spindle pole body"/>
    <property type="evidence" value="ECO:0007669"/>
    <property type="project" value="UniProtKB-ARBA"/>
</dbReference>
<evidence type="ECO:0000259" key="18">
    <source>
        <dbReference type="SMART" id="SM00382"/>
    </source>
</evidence>
<dbReference type="InterPro" id="IPR003593">
    <property type="entry name" value="AAA+_ATPase"/>
</dbReference>
<dbReference type="GO" id="GO:0005868">
    <property type="term" value="C:cytoplasmic dynein complex"/>
    <property type="evidence" value="ECO:0007669"/>
    <property type="project" value="UniProtKB-ARBA"/>
</dbReference>
<dbReference type="VEuPathDB" id="FungiDB:CJJ07_000508"/>
<dbReference type="Proteomes" id="UP000037122">
    <property type="component" value="Unassembled WGS sequence"/>
</dbReference>
<evidence type="ECO:0000313" key="19">
    <source>
        <dbReference type="EMBL" id="KND95527.1"/>
    </source>
</evidence>
<gene>
    <name evidence="19" type="ORF">QG37_08223</name>
</gene>
<evidence type="ECO:0000256" key="3">
    <source>
        <dbReference type="ARBA" id="ARBA00011655"/>
    </source>
</evidence>
<dbReference type="CDD" id="cd00009">
    <property type="entry name" value="AAA"/>
    <property type="match status" value="1"/>
</dbReference>
<keyword evidence="14" id="KW-0206">Cytoskeleton</keyword>
<accession>A0A0L0NN35</accession>
<dbReference type="VEuPathDB" id="FungiDB:CJJ09_002064"/>
<dbReference type="GO" id="GO:0045505">
    <property type="term" value="F:dynein intermediate chain binding"/>
    <property type="evidence" value="ECO:0007669"/>
    <property type="project" value="InterPro"/>
</dbReference>
<dbReference type="FunFam" id="3.40.50.300:FF:000996">
    <property type="entry name" value="Cytoplasmic dynein heavy chain"/>
    <property type="match status" value="1"/>
</dbReference>
<dbReference type="GO" id="GO:1902850">
    <property type="term" value="P:microtubule cytoskeleton organization involved in mitosis"/>
    <property type="evidence" value="ECO:0007669"/>
    <property type="project" value="UniProtKB-ARBA"/>
</dbReference>
<dbReference type="FunFam" id="1.20.920.20:FF:000002">
    <property type="entry name" value="Cytoplasmic dynein 1 heavy chain"/>
    <property type="match status" value="1"/>
</dbReference>
<evidence type="ECO:0000256" key="15">
    <source>
        <dbReference type="ARBA" id="ARBA00033439"/>
    </source>
</evidence>
<evidence type="ECO:0000256" key="14">
    <source>
        <dbReference type="ARBA" id="ARBA00023212"/>
    </source>
</evidence>
<evidence type="ECO:0000256" key="1">
    <source>
        <dbReference type="ARBA" id="ARBA00004245"/>
    </source>
</evidence>
<feature type="coiled-coil region" evidence="17">
    <location>
        <begin position="3287"/>
        <end position="3321"/>
    </location>
</feature>
<dbReference type="Gene3D" id="3.40.50.300">
    <property type="entry name" value="P-loop containing nucleotide triphosphate hydrolases"/>
    <property type="match status" value="5"/>
</dbReference>
<dbReference type="InterPro" id="IPR024317">
    <property type="entry name" value="Dynein_heavy_chain_D4_dom"/>
</dbReference>
<dbReference type="Pfam" id="PF17852">
    <property type="entry name" value="Dynein_AAA_lid"/>
    <property type="match status" value="1"/>
</dbReference>
<dbReference type="PANTHER" id="PTHR45703">
    <property type="entry name" value="DYNEIN HEAVY CHAIN"/>
    <property type="match status" value="1"/>
</dbReference>
<evidence type="ECO:0000256" key="9">
    <source>
        <dbReference type="ARBA" id="ARBA00022741"/>
    </source>
</evidence>
<keyword evidence="9" id="KW-0547">Nucleotide-binding</keyword>
<evidence type="ECO:0000256" key="6">
    <source>
        <dbReference type="ARBA" id="ARBA00022490"/>
    </source>
</evidence>
<dbReference type="FunFam" id="3.40.50.300:FF:002357">
    <property type="entry name" value="Glutathione S-transferase class-mu 26 kDa isozyme"/>
    <property type="match status" value="1"/>
</dbReference>
<dbReference type="InterPro" id="IPR027417">
    <property type="entry name" value="P-loop_NTPase"/>
</dbReference>
<dbReference type="Pfam" id="PF03028">
    <property type="entry name" value="Dynein_heavy"/>
    <property type="match status" value="1"/>
</dbReference>
<evidence type="ECO:0000256" key="10">
    <source>
        <dbReference type="ARBA" id="ARBA00022840"/>
    </source>
</evidence>
<feature type="coiled-coil region" evidence="17">
    <location>
        <begin position="3040"/>
        <end position="3091"/>
    </location>
</feature>
<evidence type="ECO:0000256" key="16">
    <source>
        <dbReference type="ARBA" id="ARBA00053342"/>
    </source>
</evidence>
<dbReference type="Gene3D" id="1.20.920.20">
    <property type="match status" value="1"/>
</dbReference>
<dbReference type="GO" id="GO:0005938">
    <property type="term" value="C:cell cortex"/>
    <property type="evidence" value="ECO:0007669"/>
    <property type="project" value="UniProtKB-ARBA"/>
</dbReference>
<protein>
    <recommendedName>
        <fullName evidence="4">Dynein heavy chain, cytoplasmic</fullName>
    </recommendedName>
    <alternativeName>
        <fullName evidence="15">Dynein heavy chain, cytosolic</fullName>
    </alternativeName>
</protein>
<dbReference type="Pfam" id="PF12777">
    <property type="entry name" value="MT"/>
    <property type="match status" value="1"/>
</dbReference>
<dbReference type="Gene3D" id="1.20.58.1120">
    <property type="match status" value="1"/>
</dbReference>
<dbReference type="Pfam" id="PF12774">
    <property type="entry name" value="AAA_6"/>
    <property type="match status" value="1"/>
</dbReference>
<evidence type="ECO:0000256" key="17">
    <source>
        <dbReference type="SAM" id="Coils"/>
    </source>
</evidence>
<dbReference type="InterPro" id="IPR043157">
    <property type="entry name" value="Dynein_AAA1S"/>
</dbReference>
<evidence type="ECO:0000256" key="2">
    <source>
        <dbReference type="ARBA" id="ARBA00008887"/>
    </source>
</evidence>
<dbReference type="Pfam" id="PF12775">
    <property type="entry name" value="AAA_7"/>
    <property type="match status" value="1"/>
</dbReference>
<dbReference type="InterPro" id="IPR041466">
    <property type="entry name" value="Dynein_AAA5_ext"/>
</dbReference>
<evidence type="ECO:0000256" key="12">
    <source>
        <dbReference type="ARBA" id="ARBA00023054"/>
    </source>
</evidence>
<dbReference type="InterPro" id="IPR013602">
    <property type="entry name" value="Dynein_heavy_linker"/>
</dbReference>
<proteinExistence type="inferred from homology"/>
<feature type="domain" description="AAA+ ATPase" evidence="18">
    <location>
        <begin position="1817"/>
        <end position="1951"/>
    </location>
</feature>
<dbReference type="Gene3D" id="6.10.140.1060">
    <property type="match status" value="1"/>
</dbReference>
<evidence type="ECO:0000313" key="20">
    <source>
        <dbReference type="Proteomes" id="UP000037122"/>
    </source>
</evidence>
<dbReference type="Pfam" id="PF18198">
    <property type="entry name" value="AAA_lid_11"/>
    <property type="match status" value="1"/>
</dbReference>
<dbReference type="VEuPathDB" id="FungiDB:CJJ09_002063"/>
<keyword evidence="6" id="KW-0963">Cytoplasm</keyword>
<dbReference type="InterPro" id="IPR041658">
    <property type="entry name" value="AAA_lid_11"/>
</dbReference>
<dbReference type="InterPro" id="IPR035699">
    <property type="entry name" value="AAA_6"/>
</dbReference>
<comment type="similarity">
    <text evidence="2">Belongs to the dynein heavy chain family.</text>
</comment>
<evidence type="ECO:0000256" key="4">
    <source>
        <dbReference type="ARBA" id="ARBA00022197"/>
    </source>
</evidence>
<dbReference type="VEuPathDB" id="FungiDB:QG37_08223"/>
<keyword evidence="11" id="KW-0243">Dynein</keyword>
<evidence type="ECO:0000256" key="8">
    <source>
        <dbReference type="ARBA" id="ARBA00022737"/>
    </source>
</evidence>
<dbReference type="Pfam" id="PF08393">
    <property type="entry name" value="DHC_N2"/>
    <property type="match status" value="1"/>
</dbReference>
<dbReference type="InterPro" id="IPR054354">
    <property type="entry name" value="DYNC2H1-like_lid"/>
</dbReference>
<dbReference type="VEuPathDB" id="FungiDB:CJJ09_002062"/>
<dbReference type="Gene3D" id="1.10.287.2620">
    <property type="match status" value="1"/>
</dbReference>
<keyword evidence="12 17" id="KW-0175">Coiled coil</keyword>
<keyword evidence="7" id="KW-0493">Microtubule</keyword>
<dbReference type="GO" id="GO:0005524">
    <property type="term" value="F:ATP binding"/>
    <property type="evidence" value="ECO:0007669"/>
    <property type="project" value="UniProtKB-KW"/>
</dbReference>
<evidence type="ECO:0000256" key="5">
    <source>
        <dbReference type="ARBA" id="ARBA00022459"/>
    </source>
</evidence>
<dbReference type="Gene3D" id="1.20.920.30">
    <property type="match status" value="1"/>
</dbReference>
<keyword evidence="8" id="KW-0677">Repeat</keyword>
<sequence>MSTDSLDNLDENSGDILLTISDYILAHFRSHVIDVASIHPPTHTDGLVAFATSETPQALYVVLNLDGLVTIASEMSETNLNDFASVSIFIKSKGPIRLDTPLQEQLSVVSYANDDSRDFITNGDPSFIKGFLDYVVSPYFELLASQDAQRTKSNTLRAARKKLKELSTTLNLLELQIHVPELLGALSPNALDLLRLSMPEEEIIQDTSLLNELTQVANFWIKQIQNITNLSETPSGVWSMSDEIQFWASMESALESLINQINQPEVKKVLEILSTSRRFQTTFMFQNNLRLSDKLEETKSFNALIKDLPFAGLTQAINSPNPFSAFETSIGDIFSHLRRWKSLRSFPLVRMIEFVELTLDEISNNLIHLFKSAKLAALSLNDFEELYEKQLTNIFKTLDISIKSMTNILRELMRKRQEKFMVIKINNEKINRIQDRLEHLRELIEKHHSLEEVISRSFVSEELSNQLTHAFLKHVIAADCFDFSNEGHLIWVASETCYLRVHADVLQILASSMNNKMNSCITLDDFVGLFQTMQNDTINMARLVSLIDDSHKIRFLAVARTQVLNLASSFSKGAQDFDISVAQDSDTILNSIQNKLSLKSRLHSIIESVTHSLGEDWSFFAIGSQIQDDTRAIFDKLDCLADFEEWVSSNRSSLHVLNKSGFIFEVKHINECREISIDLTYPRQLLTLPRLTYFLETAGFEVPTDILLASRKAATITPIITSLRESLEIFLLLITGEFVNEAFFASLYSMTNESIHRMLRLRSLSWNDVETECAILLEEHDSNNSVLLECKSLKQINAFQEAVYNHYEATRMLQNFRKLYDGEIYSKLMNCAFELSTIQEIVDEVCSTAVTLLPHASYTASFENTLRELIANALSEKCAQHLKYFVKEVHGKKGSKMRFPTLNHFIRCENGYFLIEPPIKSTKARLAAIINSSLEDLCKIRFTTIHGSSSLIWTSCPRGLSKVICEALDEVELIHANLGKHLEAWNKFGSLLTVDSKDRLLFCDLNIDQALSSLLEIISFMKLIEDPVGVTSIGGLISVLHSAVRKHLENSISSFRVTLFSQFTTRVTSISADMLTELKLCEKRFNNLPNMDNTSFDLLEYTSDLLESKKNVTVWKRYKGLLRECQKALYQNRQTLPSSWIHYDQFDSRIPNLEALISGGDSFIFQNLDLVQKRLSTAIEQYNNNLAVFMNNWHKNRQITSEMEPGQALSILAKSQKKLDDFELSKMRAIRVAQQLNIVIPKTTLIQPLQDDFDNLKLIWTSLRDLWDILEEIRKSPWADFQPRKVKLQLDNLWTQMRNLPALVRHYPAFGNLKNTIDLFSTSIIFLGELRGAALKTRHWNKILSSLNAPSSINYDTLKVLQLLELDIKGHESAIRSILKQAVEEQIIEESLLSIEKEWSTITFETFDFEGKCRLVRNWNFLFDTCQDHVSTLSSMKHLVSHGEFEERRNSLESKLVDLLSIFDIWIEVQKKWAYFEGVFGNSPELSASMSIESARFNNISFEFLNLMKRVNNLTLVIDILSIRDLKATFKKMEVSLENTKRGLTQYLELQRDIFPRFYFLGNDDLLEFIGGSRNVKIINKHIKLMFFGVESLIIGDDTHDIIALKSPEGELLSLVSPVSLFKSLTLTQWLSELENIIKLTIAQNIRDSYSEVCEVIKNPSQLKSLFAIIDKYPAQALLVSLNIFFSQKVKNRTDSDCWRQLSDFYSKIVKQVASISEPRHRRKIEALIIELIHHRDICSEMIRRSEREREETLNNIQQYEFSSAANSPLESVIIRQGRQEFSYGFEYSGVVEKLAITPLIDQCFLAMTQALSQGMGGSPVGPAGTGKTESVKALGHTLGRMVIVFNCGDGFDDKSISRILLGLSKVGCWGCFDEFNRLNTTIMSALSPQIEAIQGGLRGDLQDIMISGKSVRVHPNTGLFVTMNPGYAGRNEMPESMRRLFRSFWMAKPDLELIADIILTSQQLVHTETLSKLIVSTFEELKIKSTSQRHYDFGLRAIKSTLRMCGEKRQGLSESSSSATIEEEKSILKSCLKASVSPRLIPQDVSVFDDAMSKFFTNLNDDVSEEQDLIRKIEANASGEGLAVSQNFLLKASQIILILRSHHGIILVGELGSGKSTILRHTLNAMSAFEKTTHKTFVMDCKALSKDEIFGSLDPITREWTDGLFTNILRTNLSNMKGERSHRVWVIFDGDIDPIWAENLNSVLDDNKVLTLPNGERLELSDNLKIVFEVDNLENATLATISRCGMIWFDPSELKPMMVWKKFLFDLRFNEWEGIEKDIPSYERMDLQKNIADSSDILTDQFFSKAIDAAGEFKHIMRFSRLRAVHTFCTFYSTHISNLLNFEAKHQILVDELLGEYVLKSLFLSAIWAFSGDCPAQQRNLYIQKAASFMEFSHLEIPPDVIEYRVSVKDSGWTSWQDNVQTLDLDPHQVLDPSTIIPTVDTVVHENLIHSLINRHTPLILCGPPGSGKTMTFLKALRKLPNLDLISLNFSKETSPEVFVSLLEQNCEYRRSNRGLKLAPKVDGKWCVVFCDEINLPSEDEFGTQRVIALLRLMVERHGFWSSKHREWVSLEKVQFVGACNDPEDPGRSQLAERFLRHACVVMVDYPGRSSMMQIYETMNRATLKCAPDLRGFSGELTAAMLDVYFESQRHLTRDMKSHYVYSPRELTRWCRGILKTVSSADYTKIEPLVRLWYHEGLRLFFDRLSDEHDKVWTKTLFLNTARKYYPHINVESTLKEPVLFSDWLTLRYEPVSVGELSDFVRERSRVFSEEELDLELILFDDMLDHILRIDRVLRQHQGHMILIGPCASGKTTLTKFVAWMNGIKIVQLRVHKGFTVENFQRKLKEVLISCLHGDKICFIIDESSLLEATFIERMNTLLANSEIPGLFEGDDYASLIKLCAAESSSQGLLLDNEDELYAWFTNQVSLNLHVVFTLSDVGVDNRVQVNSSPALFNRCVLSWMGDWSDSTLLEIVQKKLQGIALDSSPYEPKSVDSSRFAVNTFRDAVMRASIILHQSTKSYPNQFLRFVDLFKCLLLRKQNELDDNKRQLTSGLDRLKETVLEMTSMKKLLSEKQINLQAKEADAKRMLDEMILNQNEAERKREFSVATQVELEKQEAQINKRRAVVLHDLEIAEPEVLKASRGVQNIKKQHLTEMRSMSNPPAAVKMAMESVCVLLGYDVKSWRDVQLVVRKDDFIASIVSFDSEVQLTLELSDYMERVYLSRPDYNYETVDRASKACGPLLQWVIAQLKYYSILENVLPLKQEMELLEQAARKSKAQLIAIAEMIRELEESISTSKKRYTELIREAERVRVDMETIEKKLKRSAHVIESLTTERERWESGIKQCDKDRDVIVGNAVLSSAFAIYCGDKDQKSRNAILEGWRQQLTSLCIPFDKFLSPISFLATLDDIAEWSNDKVPLDNLYDQNFAIKKWSDFTFIIDPSEEVWEILANSANIENTVKTTFLDKSFLRKVEDAMRFGGSVLIAHAELYDPVLDPILRKEYSYTGGRRMVQVGNKMVDFLDKFKIIFFSSDLSCTVPSSLKSRVTIINFTVTSSILEDQALDSCLEYTQPTIYEKRKEIVFLQSDYHIKSHKYRQQLLATLNNADGVLLDDDNAIDALEGLKSKSTDLDTRFHESESVLRKCDEIRSSFHEAAIHLSGIFGVIQKLSHFSTFYTISSKTLVQIFKTVLHQQGEDLDIRTMVMQIYRSVFACYAPSLRNMDRITFALALAITFASISEGDCVRSATKRVLSIVNVEDANQSLVQTLLELLSIELTDQLDLSYWSRIVDSEKETKALSLVSPLVKKLLGSVEPWTIVFEGMMEAAFGFSFDQRFILDLPELLLQDNKLILIAETRHIELTSKIQRLAAANSRVLKVVAMGTSEAAEIAMNELEDAMNGGAWILLQNVHMGSTLLNDIEVKINSTSKHEQFVLFLTCLLDSANIPSSLIANSSVLTYEEAPMFKKTLLDSFEYILKQTGSSLSVTHIIVLMLSWYQAVLQEQLKFVPVSFAEKFDINDNDLASSSFYIKSIFNDFQGKHTIRPDEIPWTEITTMIGTIIYGGKIANEKDCQFCKLLAQELFKENIFDEDFIMPYTDLLKLPPEGSSQAIRKWISDLPNTPPLQWFGLKESVLTKFQESEANEIAQRTLAIV</sequence>
<dbReference type="SUPFAM" id="SSF52540">
    <property type="entry name" value="P-loop containing nucleoside triphosphate hydrolases"/>
    <property type="match status" value="4"/>
</dbReference>
<dbReference type="SMART" id="SM00382">
    <property type="entry name" value="AAA"/>
    <property type="match status" value="3"/>
</dbReference>
<organism evidence="19 20">
    <name type="scientific">Candidozyma auris</name>
    <name type="common">Yeast</name>
    <name type="synonym">Candida auris</name>
    <dbReference type="NCBI Taxonomy" id="498019"/>
    <lineage>
        <taxon>Eukaryota</taxon>
        <taxon>Fungi</taxon>
        <taxon>Dikarya</taxon>
        <taxon>Ascomycota</taxon>
        <taxon>Saccharomycotina</taxon>
        <taxon>Pichiomycetes</taxon>
        <taxon>Metschnikowiaceae</taxon>
        <taxon>Candidozyma</taxon>
    </lineage>
</organism>
<dbReference type="InterPro" id="IPR042219">
    <property type="entry name" value="AAA_lid_11_sf"/>
</dbReference>
<dbReference type="GO" id="GO:0000741">
    <property type="term" value="P:karyogamy"/>
    <property type="evidence" value="ECO:0007669"/>
    <property type="project" value="UniProtKB-KW"/>
</dbReference>
<dbReference type="Gene3D" id="1.10.472.130">
    <property type="match status" value="1"/>
</dbReference>
<dbReference type="VEuPathDB" id="FungiDB:CJI97_000097"/>
<dbReference type="InterPro" id="IPR042228">
    <property type="entry name" value="Dynein_linker_3"/>
</dbReference>
<dbReference type="VEuPathDB" id="FungiDB:CJI96_0001528"/>
<dbReference type="Pfam" id="PF12780">
    <property type="entry name" value="AAA_8"/>
    <property type="match status" value="1"/>
</dbReference>
<feature type="domain" description="AAA+ ATPase" evidence="18">
    <location>
        <begin position="2102"/>
        <end position="2254"/>
    </location>
</feature>
<evidence type="ECO:0000256" key="13">
    <source>
        <dbReference type="ARBA" id="ARBA00023175"/>
    </source>
</evidence>
<comment type="subunit">
    <text evidence="3">Consists of at least two heavy chains and a number of intermediate and light chains.</text>
</comment>